<dbReference type="AlphaFoldDB" id="A0A1J0E4B9"/>
<dbReference type="EMBL" id="SHDO01000003">
    <property type="protein sequence ID" value="MBX6979088.1"/>
    <property type="molecule type" value="Genomic_DNA"/>
</dbReference>
<evidence type="ECO:0000256" key="1">
    <source>
        <dbReference type="SAM" id="Phobius"/>
    </source>
</evidence>
<keyword evidence="1" id="KW-0812">Transmembrane</keyword>
<dbReference type="Proteomes" id="UP000824410">
    <property type="component" value="Unassembled WGS sequence"/>
</dbReference>
<keyword evidence="1" id="KW-0472">Membrane</keyword>
<feature type="transmembrane region" description="Helical" evidence="1">
    <location>
        <begin position="72"/>
        <end position="97"/>
    </location>
</feature>
<keyword evidence="1" id="KW-1133">Transmembrane helix</keyword>
<organism evidence="2 3">
    <name type="scientific">Providencia rettgeri</name>
    <dbReference type="NCBI Taxonomy" id="587"/>
    <lineage>
        <taxon>Bacteria</taxon>
        <taxon>Pseudomonadati</taxon>
        <taxon>Pseudomonadota</taxon>
        <taxon>Gammaproteobacteria</taxon>
        <taxon>Enterobacterales</taxon>
        <taxon>Morganellaceae</taxon>
        <taxon>Providencia</taxon>
    </lineage>
</organism>
<dbReference type="RefSeq" id="WP_042846627.1">
    <property type="nucleotide sequence ID" value="NZ_ABEXNG020000092.1"/>
</dbReference>
<feature type="transmembrane region" description="Helical" evidence="1">
    <location>
        <begin position="131"/>
        <end position="164"/>
    </location>
</feature>
<dbReference type="KEGG" id="prg:RB151_011450"/>
<reference evidence="2" key="1">
    <citation type="submission" date="2019-02" db="EMBL/GenBank/DDBJ databases">
        <title>Genomic characterization of isolates from hospital effluents in KZN, South Africa.</title>
        <authorList>
            <person name="Ntshobeni N."/>
            <person name="Allam M."/>
            <person name="Ismail A."/>
            <person name="Amoako D."/>
            <person name="Essack S."/>
            <person name="Chenia H."/>
        </authorList>
    </citation>
    <scope>NUCLEOTIDE SEQUENCE</scope>
    <source>
        <strain evidence="2">AFE97_S1</strain>
    </source>
</reference>
<evidence type="ECO:0000313" key="3">
    <source>
        <dbReference type="Proteomes" id="UP000824410"/>
    </source>
</evidence>
<evidence type="ECO:0000313" key="2">
    <source>
        <dbReference type="EMBL" id="MBX6979088.1"/>
    </source>
</evidence>
<protein>
    <submittedName>
        <fullName evidence="2">Uncharacterized protein</fullName>
    </submittedName>
</protein>
<sequence>MNKFNIYVWVGLVLSASILGSLLYMINAGELAIDGSNGAANHELMKTLMTIACISFPIQIVSMMVMKYKPRLAIGLAIISSVALMPITIVFVMGMIFSAIRWRYRQLEPFDTTINIDFATKIEFNKRNNRIVVIALGIISVAFILLSQSLGMFLFVLTIFLGYFGKKAADSVYLAIKDAHLYIRPNIFAHCYRIPLKDVTYTKGEKGKVHFNVQTSNEVLQLTATPANATPEEQKKLEELLAKIPK</sequence>
<feature type="transmembrane region" description="Helical" evidence="1">
    <location>
        <begin position="6"/>
        <end position="26"/>
    </location>
</feature>
<name>A0A1J0E4B9_PRORE</name>
<proteinExistence type="predicted"/>
<accession>A0A1J0E4B9</accession>
<comment type="caution">
    <text evidence="2">The sequence shown here is derived from an EMBL/GenBank/DDBJ whole genome shotgun (WGS) entry which is preliminary data.</text>
</comment>
<dbReference type="OrthoDB" id="6466137at2"/>
<feature type="transmembrane region" description="Helical" evidence="1">
    <location>
        <begin position="47"/>
        <end position="66"/>
    </location>
</feature>
<gene>
    <name evidence="2" type="ORF">EX242_02270</name>
</gene>